<evidence type="ECO:0000313" key="14">
    <source>
        <dbReference type="Proteomes" id="UP000198625"/>
    </source>
</evidence>
<evidence type="ECO:0000256" key="10">
    <source>
        <dbReference type="SAM" id="Phobius"/>
    </source>
</evidence>
<name>A0A1H3PLF8_9FIRM</name>
<keyword evidence="6 9" id="KW-0067">ATP-binding</keyword>
<dbReference type="FunFam" id="1.10.510.10:FF:000021">
    <property type="entry name" value="Serine/threonine protein kinase"/>
    <property type="match status" value="1"/>
</dbReference>
<proteinExistence type="predicted"/>
<feature type="transmembrane region" description="Helical" evidence="10">
    <location>
        <begin position="332"/>
        <end position="355"/>
    </location>
</feature>
<keyword evidence="2 13" id="KW-0723">Serine/threonine-protein kinase</keyword>
<keyword evidence="10" id="KW-1133">Transmembrane helix</keyword>
<dbReference type="InterPro" id="IPR008271">
    <property type="entry name" value="Ser/Thr_kinase_AS"/>
</dbReference>
<dbReference type="AlphaFoldDB" id="A0A1H3PLF8"/>
<evidence type="ECO:0000259" key="11">
    <source>
        <dbReference type="PROSITE" id="PS50011"/>
    </source>
</evidence>
<comment type="catalytic activity">
    <reaction evidence="8">
        <text>L-seryl-[protein] + ATP = O-phospho-L-seryl-[protein] + ADP + H(+)</text>
        <dbReference type="Rhea" id="RHEA:17989"/>
        <dbReference type="Rhea" id="RHEA-COMP:9863"/>
        <dbReference type="Rhea" id="RHEA-COMP:11604"/>
        <dbReference type="ChEBI" id="CHEBI:15378"/>
        <dbReference type="ChEBI" id="CHEBI:29999"/>
        <dbReference type="ChEBI" id="CHEBI:30616"/>
        <dbReference type="ChEBI" id="CHEBI:83421"/>
        <dbReference type="ChEBI" id="CHEBI:456216"/>
        <dbReference type="EC" id="2.7.11.1"/>
    </reaction>
</comment>
<feature type="domain" description="PASTA" evidence="12">
    <location>
        <begin position="428"/>
        <end position="493"/>
    </location>
</feature>
<dbReference type="PROSITE" id="PS00108">
    <property type="entry name" value="PROTEIN_KINASE_ST"/>
    <property type="match status" value="1"/>
</dbReference>
<dbReference type="Gene3D" id="3.30.10.20">
    <property type="match status" value="3"/>
</dbReference>
<sequence>MIGKILGNRYEIVEKIGGGGMALVYKARCRLLNRFVAIKILRSEFINDEEFINKFRRESQAAASLSHPNIVSIYDVGVEDNVYYIVMEYVNGKTLKQYIREQGKLSIEESLDIAIKIAEALSHAHENHIVHRDIKPHNILVTEDGRVKVTDFGIARAATASTVTNTSNVIGSVHYFSPEQARGGYTDEKSDIYSLGVVMYEMVTGRVPFQGDSPISVALKHIQEDIEPPSYFDSSISKSIESIIMKCVQKDQSLRYGNIELLLSDLKKVRDREEIDIEDNTIFYDSPTRIIPRIDDDLINSTVKEYDDVKKKNKKKVEDNEYEPEKKGTSKIVTITAILLAFILTLGFAGGFFWIRGQIQGKEVTVPSVVGLHRDVAEQQLLEKGLGFKVKNEVFSSNFKAGHIVEQSIDAGNTVKSGFPIEVTISKGEQEVDVPDVVNKHIDDAEAILDNHELKSSVKYIPSDIPKDYVISQTPDGASRVPAWSIVSLVVSQGPEIKYVVMPNVIGDNVEDAKKELTDLGLLVEIKEEENENVDKGIVIWQSFTANSEVEENTTVNLTVSKGIEADNNSNTGEGTGTVEEDVVYNNLTIILAKDKSEVEVKIYRIQDNERELVYNQTHNTNEESISVPVEGKKSAKYEVYFDGEFKGEI</sequence>
<dbReference type="PANTHER" id="PTHR43289:SF34">
    <property type="entry name" value="SERINE_THREONINE-PROTEIN KINASE YBDM-RELATED"/>
    <property type="match status" value="1"/>
</dbReference>
<dbReference type="Pfam" id="PF03793">
    <property type="entry name" value="PASTA"/>
    <property type="match status" value="3"/>
</dbReference>
<feature type="binding site" evidence="9">
    <location>
        <position position="39"/>
    </location>
    <ligand>
        <name>ATP</name>
        <dbReference type="ChEBI" id="CHEBI:30616"/>
    </ligand>
</feature>
<dbReference type="GO" id="GO:0004674">
    <property type="term" value="F:protein serine/threonine kinase activity"/>
    <property type="evidence" value="ECO:0007669"/>
    <property type="project" value="UniProtKB-KW"/>
</dbReference>
<evidence type="ECO:0000313" key="13">
    <source>
        <dbReference type="EMBL" id="SDZ01695.1"/>
    </source>
</evidence>
<reference evidence="13 14" key="1">
    <citation type="submission" date="2016-10" db="EMBL/GenBank/DDBJ databases">
        <authorList>
            <person name="de Groot N.N."/>
        </authorList>
    </citation>
    <scope>NUCLEOTIDE SEQUENCE [LARGE SCALE GENOMIC DNA]</scope>
    <source>
        <strain evidence="13 14">DSM 21650</strain>
    </source>
</reference>
<evidence type="ECO:0000256" key="2">
    <source>
        <dbReference type="ARBA" id="ARBA00022527"/>
    </source>
</evidence>
<dbReference type="SUPFAM" id="SSF56112">
    <property type="entry name" value="Protein kinase-like (PK-like)"/>
    <property type="match status" value="1"/>
</dbReference>
<dbReference type="Proteomes" id="UP000198625">
    <property type="component" value="Unassembled WGS sequence"/>
</dbReference>
<evidence type="ECO:0000256" key="8">
    <source>
        <dbReference type="ARBA" id="ARBA00048679"/>
    </source>
</evidence>
<dbReference type="PROSITE" id="PS50011">
    <property type="entry name" value="PROTEIN_KINASE_DOM"/>
    <property type="match status" value="1"/>
</dbReference>
<protein>
    <recommendedName>
        <fullName evidence="1">non-specific serine/threonine protein kinase</fullName>
        <ecNumber evidence="1">2.7.11.1</ecNumber>
    </recommendedName>
</protein>
<feature type="domain" description="PASTA" evidence="12">
    <location>
        <begin position="361"/>
        <end position="427"/>
    </location>
</feature>
<keyword evidence="10" id="KW-0812">Transmembrane</keyword>
<keyword evidence="10" id="KW-0472">Membrane</keyword>
<evidence type="ECO:0000256" key="6">
    <source>
        <dbReference type="ARBA" id="ARBA00022840"/>
    </source>
</evidence>
<dbReference type="SUPFAM" id="SSF54184">
    <property type="entry name" value="Penicillin-binding protein 2x (pbp-2x), c-terminal domain"/>
    <property type="match status" value="1"/>
</dbReference>
<evidence type="ECO:0000259" key="12">
    <source>
        <dbReference type="PROSITE" id="PS51178"/>
    </source>
</evidence>
<dbReference type="NCBIfam" id="NF033483">
    <property type="entry name" value="PknB_PASTA_kin"/>
    <property type="match status" value="1"/>
</dbReference>
<dbReference type="RefSeq" id="WP_091729428.1">
    <property type="nucleotide sequence ID" value="NZ_FNQE01000015.1"/>
</dbReference>
<dbReference type="InterPro" id="IPR000719">
    <property type="entry name" value="Prot_kinase_dom"/>
</dbReference>
<dbReference type="Gene3D" id="1.10.510.10">
    <property type="entry name" value="Transferase(Phosphotransferase) domain 1"/>
    <property type="match status" value="1"/>
</dbReference>
<dbReference type="EC" id="2.7.11.1" evidence="1"/>
<dbReference type="OrthoDB" id="9788659at2"/>
<dbReference type="PROSITE" id="PS51178">
    <property type="entry name" value="PASTA"/>
    <property type="match status" value="3"/>
</dbReference>
<dbReference type="SMART" id="SM00220">
    <property type="entry name" value="S_TKc"/>
    <property type="match status" value="1"/>
</dbReference>
<dbReference type="Gene3D" id="3.30.200.20">
    <property type="entry name" value="Phosphorylase Kinase, domain 1"/>
    <property type="match status" value="1"/>
</dbReference>
<dbReference type="InterPro" id="IPR017441">
    <property type="entry name" value="Protein_kinase_ATP_BS"/>
</dbReference>
<keyword evidence="5 13" id="KW-0418">Kinase</keyword>
<dbReference type="EMBL" id="FNQE01000015">
    <property type="protein sequence ID" value="SDZ01695.1"/>
    <property type="molecule type" value="Genomic_DNA"/>
</dbReference>
<dbReference type="Pfam" id="PF00069">
    <property type="entry name" value="Pkinase"/>
    <property type="match status" value="1"/>
</dbReference>
<evidence type="ECO:0000256" key="5">
    <source>
        <dbReference type="ARBA" id="ARBA00022777"/>
    </source>
</evidence>
<evidence type="ECO:0000256" key="9">
    <source>
        <dbReference type="PROSITE-ProRule" id="PRU10141"/>
    </source>
</evidence>
<dbReference type="STRING" id="415015.SAMN05660462_01532"/>
<dbReference type="InterPro" id="IPR005543">
    <property type="entry name" value="PASTA_dom"/>
</dbReference>
<keyword evidence="14" id="KW-1185">Reference proteome</keyword>
<dbReference type="PANTHER" id="PTHR43289">
    <property type="entry name" value="MITOGEN-ACTIVATED PROTEIN KINASE KINASE KINASE 20-RELATED"/>
    <property type="match status" value="1"/>
</dbReference>
<feature type="domain" description="Protein kinase" evidence="11">
    <location>
        <begin position="10"/>
        <end position="269"/>
    </location>
</feature>
<evidence type="ECO:0000256" key="3">
    <source>
        <dbReference type="ARBA" id="ARBA00022679"/>
    </source>
</evidence>
<dbReference type="CDD" id="cd06577">
    <property type="entry name" value="PASTA_pknB"/>
    <property type="match status" value="3"/>
</dbReference>
<evidence type="ECO:0000256" key="4">
    <source>
        <dbReference type="ARBA" id="ARBA00022741"/>
    </source>
</evidence>
<dbReference type="SMART" id="SM00740">
    <property type="entry name" value="PASTA"/>
    <property type="match status" value="3"/>
</dbReference>
<feature type="domain" description="PASTA" evidence="12">
    <location>
        <begin position="494"/>
        <end position="562"/>
    </location>
</feature>
<dbReference type="FunFam" id="3.30.200.20:FF:000035">
    <property type="entry name" value="Serine/threonine protein kinase Stk1"/>
    <property type="match status" value="1"/>
</dbReference>
<comment type="catalytic activity">
    <reaction evidence="7">
        <text>L-threonyl-[protein] + ATP = O-phospho-L-threonyl-[protein] + ADP + H(+)</text>
        <dbReference type="Rhea" id="RHEA:46608"/>
        <dbReference type="Rhea" id="RHEA-COMP:11060"/>
        <dbReference type="Rhea" id="RHEA-COMP:11605"/>
        <dbReference type="ChEBI" id="CHEBI:15378"/>
        <dbReference type="ChEBI" id="CHEBI:30013"/>
        <dbReference type="ChEBI" id="CHEBI:30616"/>
        <dbReference type="ChEBI" id="CHEBI:61977"/>
        <dbReference type="ChEBI" id="CHEBI:456216"/>
        <dbReference type="EC" id="2.7.11.1"/>
    </reaction>
</comment>
<gene>
    <name evidence="13" type="ORF">SAMN05660462_01532</name>
</gene>
<dbReference type="GO" id="GO:0005524">
    <property type="term" value="F:ATP binding"/>
    <property type="evidence" value="ECO:0007669"/>
    <property type="project" value="UniProtKB-UniRule"/>
</dbReference>
<keyword evidence="4 9" id="KW-0547">Nucleotide-binding</keyword>
<accession>A0A1H3PLF8</accession>
<organism evidence="13 14">
    <name type="scientific">Proteiniborus ethanoligenes</name>
    <dbReference type="NCBI Taxonomy" id="415015"/>
    <lineage>
        <taxon>Bacteria</taxon>
        <taxon>Bacillati</taxon>
        <taxon>Bacillota</taxon>
        <taxon>Clostridia</taxon>
        <taxon>Eubacteriales</taxon>
        <taxon>Proteiniborus</taxon>
    </lineage>
</organism>
<keyword evidence="3" id="KW-0808">Transferase</keyword>
<evidence type="ECO:0000256" key="1">
    <source>
        <dbReference type="ARBA" id="ARBA00012513"/>
    </source>
</evidence>
<dbReference type="CDD" id="cd14014">
    <property type="entry name" value="STKc_PknB_like"/>
    <property type="match status" value="1"/>
</dbReference>
<evidence type="ECO:0000256" key="7">
    <source>
        <dbReference type="ARBA" id="ARBA00047899"/>
    </source>
</evidence>
<dbReference type="PROSITE" id="PS00107">
    <property type="entry name" value="PROTEIN_KINASE_ATP"/>
    <property type="match status" value="1"/>
</dbReference>
<dbReference type="InterPro" id="IPR011009">
    <property type="entry name" value="Kinase-like_dom_sf"/>
</dbReference>